<evidence type="ECO:0000256" key="6">
    <source>
        <dbReference type="ARBA" id="ARBA00022842"/>
    </source>
</evidence>
<comment type="cofactor">
    <cofactor evidence="9">
        <name>Mg(2+)</name>
        <dbReference type="ChEBI" id="CHEBI:18420"/>
    </cofactor>
</comment>
<dbReference type="PRINTS" id="PR01020">
    <property type="entry name" value="LPSBIOSNTHSS"/>
</dbReference>
<dbReference type="InterPro" id="IPR001980">
    <property type="entry name" value="PPAT"/>
</dbReference>
<evidence type="ECO:0000313" key="12">
    <source>
        <dbReference type="Proteomes" id="UP000321168"/>
    </source>
</evidence>
<feature type="binding site" evidence="9">
    <location>
        <position position="18"/>
    </location>
    <ligand>
        <name>ATP</name>
        <dbReference type="ChEBI" id="CHEBI:30616"/>
    </ligand>
</feature>
<dbReference type="Proteomes" id="UP000321168">
    <property type="component" value="Unassembled WGS sequence"/>
</dbReference>
<dbReference type="Gene3D" id="3.40.50.620">
    <property type="entry name" value="HUPs"/>
    <property type="match status" value="1"/>
</dbReference>
<feature type="domain" description="Cytidyltransferase-like" evidence="10">
    <location>
        <begin position="6"/>
        <end position="134"/>
    </location>
</feature>
<accession>A0A5C6V8M3</accession>
<dbReference type="GO" id="GO:0005524">
    <property type="term" value="F:ATP binding"/>
    <property type="evidence" value="ECO:0007669"/>
    <property type="project" value="UniProtKB-KW"/>
</dbReference>
<feature type="binding site" evidence="9">
    <location>
        <begin position="124"/>
        <end position="130"/>
    </location>
    <ligand>
        <name>ATP</name>
        <dbReference type="ChEBI" id="CHEBI:30616"/>
    </ligand>
</feature>
<evidence type="ECO:0000256" key="7">
    <source>
        <dbReference type="ARBA" id="ARBA00022993"/>
    </source>
</evidence>
<evidence type="ECO:0000256" key="5">
    <source>
        <dbReference type="ARBA" id="ARBA00022840"/>
    </source>
</evidence>
<keyword evidence="6 9" id="KW-0460">Magnesium</keyword>
<evidence type="ECO:0000256" key="8">
    <source>
        <dbReference type="ARBA" id="ARBA00029346"/>
    </source>
</evidence>
<reference evidence="11 12" key="1">
    <citation type="submission" date="2019-08" db="EMBL/GenBank/DDBJ databases">
        <title>Genome of Luteibaculum oceani JCM 18817.</title>
        <authorList>
            <person name="Bowman J.P."/>
        </authorList>
    </citation>
    <scope>NUCLEOTIDE SEQUENCE [LARGE SCALE GENOMIC DNA]</scope>
    <source>
        <strain evidence="11 12">JCM 18817</strain>
    </source>
</reference>
<feature type="binding site" evidence="9">
    <location>
        <position position="99"/>
    </location>
    <ligand>
        <name>ATP</name>
        <dbReference type="ChEBI" id="CHEBI:30616"/>
    </ligand>
</feature>
<comment type="caution">
    <text evidence="11">The sequence shown here is derived from an EMBL/GenBank/DDBJ whole genome shotgun (WGS) entry which is preliminary data.</text>
</comment>
<dbReference type="PANTHER" id="PTHR21342:SF1">
    <property type="entry name" value="PHOSPHOPANTETHEINE ADENYLYLTRANSFERASE"/>
    <property type="match status" value="1"/>
</dbReference>
<dbReference type="HAMAP" id="MF_00151">
    <property type="entry name" value="PPAT_bact"/>
    <property type="match status" value="1"/>
</dbReference>
<keyword evidence="3 9" id="KW-0548">Nucleotidyltransferase</keyword>
<dbReference type="AlphaFoldDB" id="A0A5C6V8M3"/>
<feature type="binding site" evidence="9">
    <location>
        <position position="42"/>
    </location>
    <ligand>
        <name>substrate</name>
    </ligand>
</feature>
<protein>
    <recommendedName>
        <fullName evidence="9">Phosphopantetheine adenylyltransferase</fullName>
        <ecNumber evidence="9">2.7.7.3</ecNumber>
    </recommendedName>
    <alternativeName>
        <fullName evidence="9">Dephospho-CoA pyrophosphorylase</fullName>
    </alternativeName>
    <alternativeName>
        <fullName evidence="9">Pantetheine-phosphate adenylyltransferase</fullName>
        <shortName evidence="9">PPAT</shortName>
    </alternativeName>
</protein>
<feature type="binding site" evidence="9">
    <location>
        <begin position="89"/>
        <end position="91"/>
    </location>
    <ligand>
        <name>ATP</name>
        <dbReference type="ChEBI" id="CHEBI:30616"/>
    </ligand>
</feature>
<feature type="binding site" evidence="9">
    <location>
        <position position="10"/>
    </location>
    <ligand>
        <name>substrate</name>
    </ligand>
</feature>
<evidence type="ECO:0000256" key="2">
    <source>
        <dbReference type="ARBA" id="ARBA00022679"/>
    </source>
</evidence>
<dbReference type="SUPFAM" id="SSF52374">
    <property type="entry name" value="Nucleotidylyl transferase"/>
    <property type="match status" value="1"/>
</dbReference>
<dbReference type="NCBIfam" id="TIGR00125">
    <property type="entry name" value="cyt_tran_rel"/>
    <property type="match status" value="1"/>
</dbReference>
<dbReference type="CDD" id="cd02163">
    <property type="entry name" value="PPAT"/>
    <property type="match status" value="1"/>
</dbReference>
<dbReference type="OrthoDB" id="9806661at2"/>
<evidence type="ECO:0000256" key="1">
    <source>
        <dbReference type="ARBA" id="ARBA00022490"/>
    </source>
</evidence>
<name>A0A5C6V8M3_9FLAO</name>
<dbReference type="EC" id="2.7.7.3" evidence="9"/>
<comment type="similarity">
    <text evidence="9">Belongs to the bacterial CoaD family.</text>
</comment>
<comment type="pathway">
    <text evidence="9">Cofactor biosynthesis; coenzyme A biosynthesis; CoA from (R)-pantothenate: step 4/5.</text>
</comment>
<evidence type="ECO:0000259" key="10">
    <source>
        <dbReference type="Pfam" id="PF01467"/>
    </source>
</evidence>
<gene>
    <name evidence="9 11" type="primary">coaD</name>
    <name evidence="11" type="ORF">FRX97_04345</name>
</gene>
<comment type="function">
    <text evidence="9">Reversibly transfers an adenylyl group from ATP to 4'-phosphopantetheine, yielding dephospho-CoA (dPCoA) and pyrophosphate.</text>
</comment>
<dbReference type="GO" id="GO:0004595">
    <property type="term" value="F:pantetheine-phosphate adenylyltransferase activity"/>
    <property type="evidence" value="ECO:0007669"/>
    <property type="project" value="UniProtKB-UniRule"/>
</dbReference>
<feature type="binding site" evidence="9">
    <location>
        <position position="88"/>
    </location>
    <ligand>
        <name>substrate</name>
    </ligand>
</feature>
<evidence type="ECO:0000256" key="4">
    <source>
        <dbReference type="ARBA" id="ARBA00022741"/>
    </source>
</evidence>
<dbReference type="PANTHER" id="PTHR21342">
    <property type="entry name" value="PHOSPHOPANTETHEINE ADENYLYLTRANSFERASE"/>
    <property type="match status" value="1"/>
</dbReference>
<dbReference type="EMBL" id="VORB01000003">
    <property type="protein sequence ID" value="TXC81752.1"/>
    <property type="molecule type" value="Genomic_DNA"/>
</dbReference>
<feature type="binding site" evidence="9">
    <location>
        <position position="74"/>
    </location>
    <ligand>
        <name>substrate</name>
    </ligand>
</feature>
<dbReference type="NCBIfam" id="TIGR01510">
    <property type="entry name" value="coaD_prev_kdtB"/>
    <property type="match status" value="1"/>
</dbReference>
<dbReference type="InterPro" id="IPR014729">
    <property type="entry name" value="Rossmann-like_a/b/a_fold"/>
</dbReference>
<organism evidence="11 12">
    <name type="scientific">Luteibaculum oceani</name>
    <dbReference type="NCBI Taxonomy" id="1294296"/>
    <lineage>
        <taxon>Bacteria</taxon>
        <taxon>Pseudomonadati</taxon>
        <taxon>Bacteroidota</taxon>
        <taxon>Flavobacteriia</taxon>
        <taxon>Flavobacteriales</taxon>
        <taxon>Luteibaculaceae</taxon>
        <taxon>Luteibaculum</taxon>
    </lineage>
</organism>
<dbReference type="InterPro" id="IPR004821">
    <property type="entry name" value="Cyt_trans-like"/>
</dbReference>
<dbReference type="UniPathway" id="UPA00241">
    <property type="reaction ID" value="UER00355"/>
</dbReference>
<feature type="binding site" evidence="9">
    <location>
        <begin position="10"/>
        <end position="11"/>
    </location>
    <ligand>
        <name>ATP</name>
        <dbReference type="ChEBI" id="CHEBI:30616"/>
    </ligand>
</feature>
<keyword evidence="12" id="KW-1185">Reference proteome</keyword>
<evidence type="ECO:0000256" key="9">
    <source>
        <dbReference type="HAMAP-Rule" id="MF_00151"/>
    </source>
</evidence>
<dbReference type="RefSeq" id="WP_147013765.1">
    <property type="nucleotide sequence ID" value="NZ_VORB01000003.1"/>
</dbReference>
<keyword evidence="4 9" id="KW-0547">Nucleotide-binding</keyword>
<comment type="subunit">
    <text evidence="9">Homohexamer.</text>
</comment>
<comment type="catalytic activity">
    <reaction evidence="8 9">
        <text>(R)-4'-phosphopantetheine + ATP + H(+) = 3'-dephospho-CoA + diphosphate</text>
        <dbReference type="Rhea" id="RHEA:19801"/>
        <dbReference type="ChEBI" id="CHEBI:15378"/>
        <dbReference type="ChEBI" id="CHEBI:30616"/>
        <dbReference type="ChEBI" id="CHEBI:33019"/>
        <dbReference type="ChEBI" id="CHEBI:57328"/>
        <dbReference type="ChEBI" id="CHEBI:61723"/>
        <dbReference type="EC" id="2.7.7.3"/>
    </reaction>
</comment>
<keyword evidence="2 9" id="KW-0808">Transferase</keyword>
<dbReference type="Pfam" id="PF01467">
    <property type="entry name" value="CTP_transf_like"/>
    <property type="match status" value="1"/>
</dbReference>
<evidence type="ECO:0000256" key="3">
    <source>
        <dbReference type="ARBA" id="ARBA00022695"/>
    </source>
</evidence>
<sequence>MEKIAVFPGSFDPITKGHESVIKRALPLFDRIVVAMGVNTTKNYLFPKEQRLEWLHQIFEGEPKIEVREYSQLTVDFCKEIGAKYLLRGLRNSLDFNYEKNIAHMNQAMEPDIETIFILTTPDLAAINASIVREIYKNKGNIQQFIPQKINIPQP</sequence>
<evidence type="ECO:0000313" key="11">
    <source>
        <dbReference type="EMBL" id="TXC81752.1"/>
    </source>
</evidence>
<dbReference type="GO" id="GO:0005737">
    <property type="term" value="C:cytoplasm"/>
    <property type="evidence" value="ECO:0007669"/>
    <property type="project" value="UniProtKB-SubCell"/>
</dbReference>
<keyword evidence="7 9" id="KW-0173">Coenzyme A biosynthesis</keyword>
<dbReference type="GO" id="GO:0015937">
    <property type="term" value="P:coenzyme A biosynthetic process"/>
    <property type="evidence" value="ECO:0007669"/>
    <property type="project" value="UniProtKB-UniRule"/>
</dbReference>
<keyword evidence="5 9" id="KW-0067">ATP-binding</keyword>
<feature type="site" description="Transition state stabilizer" evidence="9">
    <location>
        <position position="18"/>
    </location>
</feature>
<comment type="subcellular location">
    <subcellularLocation>
        <location evidence="9">Cytoplasm</location>
    </subcellularLocation>
</comment>
<proteinExistence type="inferred from homology"/>
<keyword evidence="1 9" id="KW-0963">Cytoplasm</keyword>